<dbReference type="Proteomes" id="UP001341840">
    <property type="component" value="Unassembled WGS sequence"/>
</dbReference>
<gene>
    <name evidence="1" type="ORF">PIB30_092987</name>
</gene>
<evidence type="ECO:0000313" key="2">
    <source>
        <dbReference type="Proteomes" id="UP001341840"/>
    </source>
</evidence>
<organism evidence="1 2">
    <name type="scientific">Stylosanthes scabra</name>
    <dbReference type="NCBI Taxonomy" id="79078"/>
    <lineage>
        <taxon>Eukaryota</taxon>
        <taxon>Viridiplantae</taxon>
        <taxon>Streptophyta</taxon>
        <taxon>Embryophyta</taxon>
        <taxon>Tracheophyta</taxon>
        <taxon>Spermatophyta</taxon>
        <taxon>Magnoliopsida</taxon>
        <taxon>eudicotyledons</taxon>
        <taxon>Gunneridae</taxon>
        <taxon>Pentapetalae</taxon>
        <taxon>rosids</taxon>
        <taxon>fabids</taxon>
        <taxon>Fabales</taxon>
        <taxon>Fabaceae</taxon>
        <taxon>Papilionoideae</taxon>
        <taxon>50 kb inversion clade</taxon>
        <taxon>dalbergioids sensu lato</taxon>
        <taxon>Dalbergieae</taxon>
        <taxon>Pterocarpus clade</taxon>
        <taxon>Stylosanthes</taxon>
    </lineage>
</organism>
<accession>A0ABU6QVK8</accession>
<proteinExistence type="predicted"/>
<protein>
    <submittedName>
        <fullName evidence="1">Uncharacterized protein</fullName>
    </submittedName>
</protein>
<evidence type="ECO:0000313" key="1">
    <source>
        <dbReference type="EMBL" id="MED6115676.1"/>
    </source>
</evidence>
<comment type="caution">
    <text evidence="1">The sequence shown here is derived from an EMBL/GenBank/DDBJ whole genome shotgun (WGS) entry which is preliminary data.</text>
</comment>
<keyword evidence="2" id="KW-1185">Reference proteome</keyword>
<dbReference type="EMBL" id="JASCZI010001955">
    <property type="protein sequence ID" value="MED6115676.1"/>
    <property type="molecule type" value="Genomic_DNA"/>
</dbReference>
<name>A0ABU6QVK8_9FABA</name>
<reference evidence="1 2" key="1">
    <citation type="journal article" date="2023" name="Plants (Basel)">
        <title>Bridging the Gap: Combining Genomics and Transcriptomics Approaches to Understand Stylosanthes scabra, an Orphan Legume from the Brazilian Caatinga.</title>
        <authorList>
            <person name="Ferreira-Neto J.R.C."/>
            <person name="da Silva M.D."/>
            <person name="Binneck E."/>
            <person name="de Melo N.F."/>
            <person name="da Silva R.H."/>
            <person name="de Melo A.L.T.M."/>
            <person name="Pandolfi V."/>
            <person name="Bustamante F.O."/>
            <person name="Brasileiro-Vidal A.C."/>
            <person name="Benko-Iseppon A.M."/>
        </authorList>
    </citation>
    <scope>NUCLEOTIDE SEQUENCE [LARGE SCALE GENOMIC DNA]</scope>
    <source>
        <tissue evidence="1">Leaves</tissue>
    </source>
</reference>
<sequence length="190" mass="21056">MARRTSRVSIELGVQVKELVNEIGRCKLAIPGKGIKGIIGMCVKPKALYPYWESMVGDPHSVFVETFQVQVQAWKMAKHVVSCHGLVSPVGQVIRCVCSGELERVKVLEIPSLRVGVECCNVTMSAERVRGVEKWIKEAFGARNGLSEQETEFRSLVVQSSMPRRGTWRLSVQALGQNADIPRLGMEAYA</sequence>